<accession>A0ABX0Q780</accession>
<reference evidence="5 6" key="1">
    <citation type="journal article" date="2011" name="Curr. Microbiol.">
        <title>Luteibacter jiangsuensis sp. nov.: a methamidophos-degrading bacterium isolated from a methamidophos-manufacturing factory.</title>
        <authorList>
            <person name="Wang L."/>
            <person name="Wang G.L."/>
            <person name="Li S.P."/>
            <person name="Jiang J.D."/>
        </authorList>
    </citation>
    <scope>NUCLEOTIDE SEQUENCE [LARGE SCALE GENOMIC DNA]</scope>
    <source>
        <strain evidence="5 6">CGMCC 1.10133</strain>
    </source>
</reference>
<comment type="cofactor">
    <cofactor evidence="1">
        <name>Fe(2+)</name>
        <dbReference type="ChEBI" id="CHEBI:29033"/>
    </cofactor>
</comment>
<dbReference type="Gene3D" id="3.60.130.10">
    <property type="entry name" value="Clavaminate synthase-like"/>
    <property type="match status" value="1"/>
</dbReference>
<evidence type="ECO:0000256" key="2">
    <source>
        <dbReference type="ARBA" id="ARBA00023002"/>
    </source>
</evidence>
<keyword evidence="6" id="KW-1185">Reference proteome</keyword>
<dbReference type="PANTHER" id="PTHR10696">
    <property type="entry name" value="GAMMA-BUTYROBETAINE HYDROXYLASE-RELATED"/>
    <property type="match status" value="1"/>
</dbReference>
<dbReference type="EMBL" id="JAAQQR010000007">
    <property type="protein sequence ID" value="NID06228.1"/>
    <property type="molecule type" value="Genomic_DNA"/>
</dbReference>
<proteinExistence type="predicted"/>
<dbReference type="GO" id="GO:0051213">
    <property type="term" value="F:dioxygenase activity"/>
    <property type="evidence" value="ECO:0007669"/>
    <property type="project" value="UniProtKB-KW"/>
</dbReference>
<keyword evidence="5" id="KW-0223">Dioxygenase</keyword>
<evidence type="ECO:0000313" key="5">
    <source>
        <dbReference type="EMBL" id="NID06228.1"/>
    </source>
</evidence>
<sequence>MSQTINDRPLLLHSQGRHAADIPDDEIWDSLASHGAILFRGFGLDADGFYDVASRFSRGFLVSPFGDRKPASDRNELQTVTVGQAGLSLHFEYGNSPLRPDLLWFYCRKAASEGTGGETLLADGAAIFEKLRPETQEALKARRVMYRNFVPPDAFEAILSKNETVGSLVGPDVVGALSRTQDFRVTETSGSRVVFEFVAPSVRPIGDAGRMRVCQNMFTDAYKKPTDDEADGSFSTLVTWEDGSEIPHEVLDDLKQVARSLTRGIRWQTGDFVLIDNNRMLHGRNQTSDPTRDIVMLSSFSSRFRLDTAPVGATREGS</sequence>
<gene>
    <name evidence="5" type="ORF">HBF26_15140</name>
</gene>
<keyword evidence="3" id="KW-0045">Antibiotic biosynthesis</keyword>
<evidence type="ECO:0000259" key="4">
    <source>
        <dbReference type="Pfam" id="PF02668"/>
    </source>
</evidence>
<dbReference type="RefSeq" id="WP_167128274.1">
    <property type="nucleotide sequence ID" value="NZ_JAAQQR010000007.1"/>
</dbReference>
<evidence type="ECO:0000313" key="6">
    <source>
        <dbReference type="Proteomes" id="UP001429601"/>
    </source>
</evidence>
<dbReference type="InterPro" id="IPR003819">
    <property type="entry name" value="TauD/TfdA-like"/>
</dbReference>
<dbReference type="InterPro" id="IPR042098">
    <property type="entry name" value="TauD-like_sf"/>
</dbReference>
<dbReference type="PANTHER" id="PTHR10696:SF56">
    <property type="entry name" value="TAUD_TFDA-LIKE DOMAIN-CONTAINING PROTEIN"/>
    <property type="match status" value="1"/>
</dbReference>
<evidence type="ECO:0000256" key="3">
    <source>
        <dbReference type="ARBA" id="ARBA00023194"/>
    </source>
</evidence>
<dbReference type="InterPro" id="IPR050411">
    <property type="entry name" value="AlphaKG_dependent_hydroxylases"/>
</dbReference>
<dbReference type="Proteomes" id="UP001429601">
    <property type="component" value="Unassembled WGS sequence"/>
</dbReference>
<organism evidence="5 6">
    <name type="scientific">Luteibacter jiangsuensis</name>
    <dbReference type="NCBI Taxonomy" id="637577"/>
    <lineage>
        <taxon>Bacteria</taxon>
        <taxon>Pseudomonadati</taxon>
        <taxon>Pseudomonadota</taxon>
        <taxon>Gammaproteobacteria</taxon>
        <taxon>Lysobacterales</taxon>
        <taxon>Rhodanobacteraceae</taxon>
        <taxon>Luteibacter</taxon>
    </lineage>
</organism>
<dbReference type="SUPFAM" id="SSF51197">
    <property type="entry name" value="Clavaminate synthase-like"/>
    <property type="match status" value="1"/>
</dbReference>
<feature type="domain" description="TauD/TfdA-like" evidence="4">
    <location>
        <begin position="24"/>
        <end position="292"/>
    </location>
</feature>
<dbReference type="Pfam" id="PF02668">
    <property type="entry name" value="TauD"/>
    <property type="match status" value="1"/>
</dbReference>
<comment type="caution">
    <text evidence="5">The sequence shown here is derived from an EMBL/GenBank/DDBJ whole genome shotgun (WGS) entry which is preliminary data.</text>
</comment>
<evidence type="ECO:0000256" key="1">
    <source>
        <dbReference type="ARBA" id="ARBA00001954"/>
    </source>
</evidence>
<protein>
    <submittedName>
        <fullName evidence="5">TauD/TfdA family dioxygenase</fullName>
    </submittedName>
</protein>
<keyword evidence="2" id="KW-0560">Oxidoreductase</keyword>
<name>A0ABX0Q780_9GAMM</name>